<dbReference type="FunFam" id="3.30.2040.10:FF:000001">
    <property type="entry name" value="D-glutamate cyclase, mitochondrial"/>
    <property type="match status" value="1"/>
</dbReference>
<dbReference type="Proteomes" id="UP000256845">
    <property type="component" value="Unassembled WGS sequence"/>
</dbReference>
<evidence type="ECO:0000256" key="3">
    <source>
        <dbReference type="HAMAP-Rule" id="MF_01830"/>
    </source>
</evidence>
<evidence type="ECO:0000256" key="1">
    <source>
        <dbReference type="ARBA" id="ARBA00007896"/>
    </source>
</evidence>
<comment type="caution">
    <text evidence="4">The sequence shown here is derived from an EMBL/GenBank/DDBJ whole genome shotgun (WGS) entry which is preliminary data.</text>
</comment>
<dbReference type="InterPro" id="IPR038021">
    <property type="entry name" value="Putative_hydro-lyase"/>
</dbReference>
<dbReference type="InterPro" id="IPR009906">
    <property type="entry name" value="D-Glu_cyclase"/>
</dbReference>
<dbReference type="EC" id="4.2.1.-" evidence="3"/>
<proteinExistence type="inferred from homology"/>
<dbReference type="EMBL" id="QRDW01000005">
    <property type="protein sequence ID" value="RED49780.1"/>
    <property type="molecule type" value="Genomic_DNA"/>
</dbReference>
<evidence type="ECO:0000256" key="2">
    <source>
        <dbReference type="ARBA" id="ARBA00023239"/>
    </source>
</evidence>
<reference evidence="4 5" key="1">
    <citation type="submission" date="2018-07" db="EMBL/GenBank/DDBJ databases">
        <title>Genomic Encyclopedia of Type Strains, Phase III (KMG-III): the genomes of soil and plant-associated and newly described type strains.</title>
        <authorList>
            <person name="Whitman W."/>
        </authorList>
    </citation>
    <scope>NUCLEOTIDE SEQUENCE [LARGE SCALE GENOMIC DNA]</scope>
    <source>
        <strain evidence="4 5">CECT 8488</strain>
    </source>
</reference>
<evidence type="ECO:0000313" key="5">
    <source>
        <dbReference type="Proteomes" id="UP000256845"/>
    </source>
</evidence>
<organism evidence="4 5">
    <name type="scientific">Aestuariispira insulae</name>
    <dbReference type="NCBI Taxonomy" id="1461337"/>
    <lineage>
        <taxon>Bacteria</taxon>
        <taxon>Pseudomonadati</taxon>
        <taxon>Pseudomonadota</taxon>
        <taxon>Alphaproteobacteria</taxon>
        <taxon>Rhodospirillales</taxon>
        <taxon>Kiloniellaceae</taxon>
        <taxon>Aestuariispira</taxon>
    </lineage>
</organism>
<dbReference type="GO" id="GO:0016829">
    <property type="term" value="F:lyase activity"/>
    <property type="evidence" value="ECO:0007669"/>
    <property type="project" value="UniProtKB-KW"/>
</dbReference>
<comment type="similarity">
    <text evidence="1 3">Belongs to the D-glutamate cyclase family.</text>
</comment>
<dbReference type="SUPFAM" id="SSF160920">
    <property type="entry name" value="PSTPO5379-like"/>
    <property type="match status" value="1"/>
</dbReference>
<evidence type="ECO:0000313" key="4">
    <source>
        <dbReference type="EMBL" id="RED49780.1"/>
    </source>
</evidence>
<keyword evidence="5" id="KW-1185">Reference proteome</keyword>
<dbReference type="AlphaFoldDB" id="A0A3D9HJW4"/>
<dbReference type="Pfam" id="PF07286">
    <property type="entry name" value="D-Glu_cyclase"/>
    <property type="match status" value="1"/>
</dbReference>
<keyword evidence="2 3" id="KW-0456">Lyase</keyword>
<dbReference type="PIRSF" id="PIRSF029755">
    <property type="entry name" value="UCP029755"/>
    <property type="match status" value="1"/>
</dbReference>
<dbReference type="Gene3D" id="3.40.1640.10">
    <property type="entry name" value="PSTPO5379-like"/>
    <property type="match status" value="1"/>
</dbReference>
<dbReference type="OrthoDB" id="149585at2"/>
<dbReference type="PANTHER" id="PTHR32022">
    <property type="entry name" value="D-GLUTAMATE CYCLASE, MITOCHONDRIAL"/>
    <property type="match status" value="1"/>
</dbReference>
<gene>
    <name evidence="4" type="ORF">DFP90_105152</name>
</gene>
<dbReference type="Gene3D" id="3.30.2040.10">
    <property type="entry name" value="PSTPO5379-like domain"/>
    <property type="match status" value="1"/>
</dbReference>
<sequence>MDFPQLQEQIRANDYVIPTAGQAPGYVQANLVILPADWAHDFLRFCQINPKPCPLLAVSEPGQPLLSDLGVETAVDVRTDAPAYYIYRDGQLAREQLDIRDLWQDDFVAFAIGCSFSFEEALVMAGLPVRHLNQGCNVPMFISNIPTREAGPFGGPHVVTMRPFSPRNAIHAIEISSRYPKVHGAPIHIGDPKHIGIKDLQKPDFGDAVNINDSEIPVFWACGVTPQMAMLAAKPPICITHKPGCMLVTEITNQTLSLS</sequence>
<accession>A0A3D9HJW4</accession>
<protein>
    <recommendedName>
        <fullName evidence="3">Putative hydro-lyase DFP90_105152</fullName>
        <ecNumber evidence="3">4.2.1.-</ecNumber>
    </recommendedName>
</protein>
<dbReference type="HAMAP" id="MF_01830">
    <property type="entry name" value="Hydro_lyase"/>
    <property type="match status" value="1"/>
</dbReference>
<dbReference type="PANTHER" id="PTHR32022:SF10">
    <property type="entry name" value="D-GLUTAMATE CYCLASE, MITOCHONDRIAL"/>
    <property type="match status" value="1"/>
</dbReference>
<dbReference type="InterPro" id="IPR016938">
    <property type="entry name" value="UPF0317"/>
</dbReference>
<dbReference type="NCBIfam" id="NF003969">
    <property type="entry name" value="PRK05463.1"/>
    <property type="match status" value="1"/>
</dbReference>
<name>A0A3D9HJW4_9PROT</name>